<dbReference type="PANTHER" id="PTHR22594">
    <property type="entry name" value="ASPARTYL/LYSYL-TRNA SYNTHETASE"/>
    <property type="match status" value="1"/>
</dbReference>
<dbReference type="InterPro" id="IPR004364">
    <property type="entry name" value="Aa-tRNA-synt_II"/>
</dbReference>
<evidence type="ECO:0000256" key="2">
    <source>
        <dbReference type="ARBA" id="ARBA00022741"/>
    </source>
</evidence>
<dbReference type="GO" id="GO:0004816">
    <property type="term" value="F:asparagine-tRNA ligase activity"/>
    <property type="evidence" value="ECO:0007669"/>
    <property type="project" value="TreeGrafter"/>
</dbReference>
<dbReference type="InterPro" id="IPR045864">
    <property type="entry name" value="aa-tRNA-synth_II/BPL/LPL"/>
</dbReference>
<protein>
    <recommendedName>
        <fullName evidence="7">Aminoacyl-tRNA synthetase class II (D/K/N) domain-containing protein</fullName>
    </recommendedName>
</protein>
<keyword evidence="4" id="KW-0648">Protein biosynthesis</keyword>
<dbReference type="SUPFAM" id="SSF55681">
    <property type="entry name" value="Class II aaRS and biotin synthetases"/>
    <property type="match status" value="1"/>
</dbReference>
<gene>
    <name evidence="8" type="ORF">A4U43_C02F15580</name>
</gene>
<evidence type="ECO:0000313" key="9">
    <source>
        <dbReference type="Proteomes" id="UP000243459"/>
    </source>
</evidence>
<evidence type="ECO:0000256" key="3">
    <source>
        <dbReference type="ARBA" id="ARBA00022840"/>
    </source>
</evidence>
<keyword evidence="9" id="KW-1185">Reference proteome</keyword>
<evidence type="ECO:0000256" key="6">
    <source>
        <dbReference type="SAM" id="Coils"/>
    </source>
</evidence>
<keyword evidence="3" id="KW-0067">ATP-binding</keyword>
<dbReference type="Pfam" id="PF00152">
    <property type="entry name" value="tRNA-synt_2"/>
    <property type="match status" value="1"/>
</dbReference>
<dbReference type="AlphaFoldDB" id="A0A5P1FNJ2"/>
<evidence type="ECO:0000256" key="5">
    <source>
        <dbReference type="ARBA" id="ARBA00023146"/>
    </source>
</evidence>
<dbReference type="OrthoDB" id="1931232at2759"/>
<accession>A0A5P1FNJ2</accession>
<dbReference type="OMA" id="CHTLHLE"/>
<evidence type="ECO:0000313" key="8">
    <source>
        <dbReference type="EMBL" id="ONK78200.1"/>
    </source>
</evidence>
<proteinExistence type="predicted"/>
<dbReference type="PANTHER" id="PTHR22594:SF36">
    <property type="entry name" value="ASPARAGINE--TRNA LIGASE, CYTOPLASMIC 2"/>
    <property type="match status" value="1"/>
</dbReference>
<dbReference type="CDD" id="cd04318">
    <property type="entry name" value="EcAsnRS_like_N"/>
    <property type="match status" value="1"/>
</dbReference>
<evidence type="ECO:0000259" key="7">
    <source>
        <dbReference type="Pfam" id="PF00152"/>
    </source>
</evidence>
<dbReference type="GO" id="GO:0005524">
    <property type="term" value="F:ATP binding"/>
    <property type="evidence" value="ECO:0007669"/>
    <property type="project" value="UniProtKB-KW"/>
</dbReference>
<feature type="coiled-coil region" evidence="6">
    <location>
        <begin position="265"/>
        <end position="302"/>
    </location>
</feature>
<keyword evidence="1" id="KW-0436">Ligase</keyword>
<keyword evidence="6" id="KW-0175">Coiled coil</keyword>
<keyword evidence="2" id="KW-0547">Nucleotide-binding</keyword>
<feature type="domain" description="Aminoacyl-tRNA synthetase class II (D/K/N)" evidence="7">
    <location>
        <begin position="329"/>
        <end position="593"/>
    </location>
</feature>
<dbReference type="GO" id="GO:0005739">
    <property type="term" value="C:mitochondrion"/>
    <property type="evidence" value="ECO:0007669"/>
    <property type="project" value="TreeGrafter"/>
</dbReference>
<dbReference type="Gene3D" id="3.30.930.10">
    <property type="entry name" value="Bira Bifunctional Protein, Domain 2"/>
    <property type="match status" value="1"/>
</dbReference>
<keyword evidence="5" id="KW-0030">Aminoacyl-tRNA synthetase</keyword>
<dbReference type="GO" id="GO:0006421">
    <property type="term" value="P:asparaginyl-tRNA aminoacylation"/>
    <property type="evidence" value="ECO:0007669"/>
    <property type="project" value="TreeGrafter"/>
</dbReference>
<organism evidence="8 9">
    <name type="scientific">Asparagus officinalis</name>
    <name type="common">Garden asparagus</name>
    <dbReference type="NCBI Taxonomy" id="4686"/>
    <lineage>
        <taxon>Eukaryota</taxon>
        <taxon>Viridiplantae</taxon>
        <taxon>Streptophyta</taxon>
        <taxon>Embryophyta</taxon>
        <taxon>Tracheophyta</taxon>
        <taxon>Spermatophyta</taxon>
        <taxon>Magnoliopsida</taxon>
        <taxon>Liliopsida</taxon>
        <taxon>Asparagales</taxon>
        <taxon>Asparagaceae</taxon>
        <taxon>Asparagoideae</taxon>
        <taxon>Asparagus</taxon>
    </lineage>
</organism>
<dbReference type="EMBL" id="CM007382">
    <property type="protein sequence ID" value="ONK78200.1"/>
    <property type="molecule type" value="Genomic_DNA"/>
</dbReference>
<dbReference type="NCBIfam" id="NF003037">
    <property type="entry name" value="PRK03932.1"/>
    <property type="match status" value="1"/>
</dbReference>
<evidence type="ECO:0000256" key="1">
    <source>
        <dbReference type="ARBA" id="ARBA00022598"/>
    </source>
</evidence>
<dbReference type="Proteomes" id="UP000243459">
    <property type="component" value="Chromosome 2"/>
</dbReference>
<reference evidence="9" key="1">
    <citation type="journal article" date="2017" name="Nat. Commun.">
        <title>The asparagus genome sheds light on the origin and evolution of a young Y chromosome.</title>
        <authorList>
            <person name="Harkess A."/>
            <person name="Zhou J."/>
            <person name="Xu C."/>
            <person name="Bowers J.E."/>
            <person name="Van der Hulst R."/>
            <person name="Ayyampalayam S."/>
            <person name="Mercati F."/>
            <person name="Riccardi P."/>
            <person name="McKain M.R."/>
            <person name="Kakrana A."/>
            <person name="Tang H."/>
            <person name="Ray J."/>
            <person name="Groenendijk J."/>
            <person name="Arikit S."/>
            <person name="Mathioni S.M."/>
            <person name="Nakano M."/>
            <person name="Shan H."/>
            <person name="Telgmann-Rauber A."/>
            <person name="Kanno A."/>
            <person name="Yue Z."/>
            <person name="Chen H."/>
            <person name="Li W."/>
            <person name="Chen Y."/>
            <person name="Xu X."/>
            <person name="Zhang Y."/>
            <person name="Luo S."/>
            <person name="Chen H."/>
            <person name="Gao J."/>
            <person name="Mao Z."/>
            <person name="Pires J.C."/>
            <person name="Luo M."/>
            <person name="Kudrna D."/>
            <person name="Wing R.A."/>
            <person name="Meyers B.C."/>
            <person name="Yi K."/>
            <person name="Kong H."/>
            <person name="Lavrijsen P."/>
            <person name="Sunseri F."/>
            <person name="Falavigna A."/>
            <person name="Ye Y."/>
            <person name="Leebens-Mack J.H."/>
            <person name="Chen G."/>
        </authorList>
    </citation>
    <scope>NUCLEOTIDE SEQUENCE [LARGE SCALE GENOMIC DNA]</scope>
    <source>
        <strain evidence="9">cv. DH0086</strain>
    </source>
</reference>
<name>A0A5P1FNJ2_ASPOF</name>
<dbReference type="Gramene" id="ONK78200">
    <property type="protein sequence ID" value="ONK78200"/>
    <property type="gene ID" value="A4U43_C02F15580"/>
</dbReference>
<sequence>MAPKLTTVEHLKYSKRVVLKSIVGRDDGGVGLAGERVVVGGWVKSCTDKAEPVVAVADVTYPEVLMSRIPILGSIARILGGRKSVPVVKAEGGQSRTVSFVAWLRINDGSCVASLQVVAESSLYPLEQITHVGTSVLVEGVIVKIPAPKKHSIELKAEKILHVGSMNIETYPLRKSRLSLDTVRSYPHLRPRASMGASVARIRNSLFNATHLFFQSNGFLHVHMPIITTMSSRADAKMFQVSTLLNKLVDIEKTDEKNDKEDINIEVVKDAIKEKSARIEELKRTDSNKEALIGALQDLQKAHELALQLEEKQQSKALSVMDKILDFSKDFFLRRAYLSTSPELHLESYACALSSVYTFGPTFEADKDVKAAKNLAERWTIDVALAFAELEDAMNCAEDCLKFLCHKFLESCPDDLILMSKRVDNNCTDRLKSVCSRPFPRITYTEALDFLKKADDGKFDAQAEWGISLSREHESYLADVFFKQPVIIYEYPKEIKPFYVREADNEKTVSAFDIIAPKVGVLVQGSQKEERLKKITTRLEETGLSMEQYEWYLDIRRHGTVKHSGFSLAFENLVMFVTGIDNVKDVIPFPRTRGSAGV</sequence>
<evidence type="ECO:0000256" key="4">
    <source>
        <dbReference type="ARBA" id="ARBA00022917"/>
    </source>
</evidence>